<dbReference type="InterPro" id="IPR003961">
    <property type="entry name" value="FN3_dom"/>
</dbReference>
<keyword evidence="3 9" id="KW-0812">Transmembrane</keyword>
<feature type="transmembrane region" description="Helical" evidence="9">
    <location>
        <begin position="393"/>
        <end position="414"/>
    </location>
</feature>
<dbReference type="Gene3D" id="1.10.287.70">
    <property type="match status" value="1"/>
</dbReference>
<comment type="subcellular location">
    <subcellularLocation>
        <location evidence="1">Membrane</location>
        <topology evidence="1">Multi-pass membrane protein</topology>
    </subcellularLocation>
</comment>
<reference evidence="11" key="2">
    <citation type="journal article" date="2023" name="Science">
        <title>Genomic signatures of disease resistance in endangered staghorn corals.</title>
        <authorList>
            <person name="Vollmer S.V."/>
            <person name="Selwyn J.D."/>
            <person name="Despard B.A."/>
            <person name="Roesel C.L."/>
        </authorList>
    </citation>
    <scope>NUCLEOTIDE SEQUENCE</scope>
    <source>
        <strain evidence="11">K2</strain>
    </source>
</reference>
<evidence type="ECO:0000256" key="2">
    <source>
        <dbReference type="ARBA" id="ARBA00022448"/>
    </source>
</evidence>
<dbReference type="SUPFAM" id="SSF53850">
    <property type="entry name" value="Periplasmic binding protein-like II"/>
    <property type="match status" value="1"/>
</dbReference>
<dbReference type="Gene3D" id="3.40.190.10">
    <property type="entry name" value="Periplasmic binding protein-like II"/>
    <property type="match status" value="1"/>
</dbReference>
<keyword evidence="2" id="KW-0813">Transport</keyword>
<feature type="transmembrane region" description="Helical" evidence="9">
    <location>
        <begin position="320"/>
        <end position="348"/>
    </location>
</feature>
<evidence type="ECO:0000256" key="7">
    <source>
        <dbReference type="ARBA" id="ARBA00023303"/>
    </source>
</evidence>
<keyword evidence="12" id="KW-1185">Reference proteome</keyword>
<reference evidence="11" key="1">
    <citation type="journal article" date="2023" name="G3 (Bethesda)">
        <title>Whole genome assembly and annotation of the endangered Caribbean coral Acropora cervicornis.</title>
        <authorList>
            <person name="Selwyn J.D."/>
            <person name="Vollmer S.V."/>
        </authorList>
    </citation>
    <scope>NUCLEOTIDE SEQUENCE</scope>
    <source>
        <strain evidence="11">K2</strain>
    </source>
</reference>
<evidence type="ECO:0000256" key="3">
    <source>
        <dbReference type="ARBA" id="ARBA00022692"/>
    </source>
</evidence>
<feature type="domain" description="Fibronectin type-III" evidence="10">
    <location>
        <begin position="13"/>
        <end position="107"/>
    </location>
</feature>
<keyword evidence="7" id="KW-0407">Ion channel</keyword>
<protein>
    <submittedName>
        <fullName evidence="11">Potassium voltage-gated channel subfamily G member 3</fullName>
    </submittedName>
</protein>
<dbReference type="SMART" id="SM00060">
    <property type="entry name" value="FN3"/>
    <property type="match status" value="2"/>
</dbReference>
<dbReference type="InterPro" id="IPR013783">
    <property type="entry name" value="Ig-like_fold"/>
</dbReference>
<evidence type="ECO:0000256" key="6">
    <source>
        <dbReference type="ARBA" id="ARBA00023136"/>
    </source>
</evidence>
<dbReference type="SUPFAM" id="SSF49265">
    <property type="entry name" value="Fibronectin type III"/>
    <property type="match status" value="1"/>
</dbReference>
<dbReference type="GO" id="GO:0008076">
    <property type="term" value="C:voltage-gated potassium channel complex"/>
    <property type="evidence" value="ECO:0007669"/>
    <property type="project" value="InterPro"/>
</dbReference>
<dbReference type="PANTHER" id="PTHR11537">
    <property type="entry name" value="VOLTAGE-GATED POTASSIUM CHANNEL"/>
    <property type="match status" value="1"/>
</dbReference>
<evidence type="ECO:0000313" key="11">
    <source>
        <dbReference type="EMBL" id="KAK2573288.1"/>
    </source>
</evidence>
<organism evidence="11 12">
    <name type="scientific">Acropora cervicornis</name>
    <name type="common">Staghorn coral</name>
    <dbReference type="NCBI Taxonomy" id="6130"/>
    <lineage>
        <taxon>Eukaryota</taxon>
        <taxon>Metazoa</taxon>
        <taxon>Cnidaria</taxon>
        <taxon>Anthozoa</taxon>
        <taxon>Hexacorallia</taxon>
        <taxon>Scleractinia</taxon>
        <taxon>Astrocoeniina</taxon>
        <taxon>Acroporidae</taxon>
        <taxon>Acropora</taxon>
    </lineage>
</organism>
<accession>A0AAD9VG36</accession>
<gene>
    <name evidence="11" type="ORF">P5673_000928</name>
</gene>
<dbReference type="EMBL" id="JARQWQ010000002">
    <property type="protein sequence ID" value="KAK2573288.1"/>
    <property type="molecule type" value="Genomic_DNA"/>
</dbReference>
<proteinExistence type="predicted"/>
<dbReference type="GO" id="GO:0005251">
    <property type="term" value="F:delayed rectifier potassium channel activity"/>
    <property type="evidence" value="ECO:0007669"/>
    <property type="project" value="TreeGrafter"/>
</dbReference>
<dbReference type="Pfam" id="PF00041">
    <property type="entry name" value="fn3"/>
    <property type="match status" value="2"/>
</dbReference>
<sequence length="664" mass="73833">MRVCQPVRPCLVPISGIVVYNISSTSLLVKWKYERQILWPNEQRSFNITFNRTVNETKETLTANASLESLELRDLEAFTWYCVKVQLVTVGGVGRESPCVFARTDQDVPCSSPTGLLAHAQLSPSKIRAKWRALPDWCWRGTPRGYSILVKVNDTVHMENKTWSGNYTVGPLSTGFRLEGLSIHTRYSLRVAALTDKGTGPYSDAIQIAPPLIMSLNNSVNESRTSPTGLLPALLPDMIADSCGVCHAHKRTVIIFTKEKASIHKMTSSLNDHSQLNLPISMAPNVPFFREGWVFLPVVEVAGVAVLMRKPNTGAYAGQLGSSILLLWPIICVMLALYFALGLAVWILEKYENPDQFSPRLPKGWSEGIWWVFVSMTTIGYGDRYPISVPGRLLAICIILTGIIINALFISAMASSLTVFVSDETANPERGSKIGVVKGNVEHSLGMRINGSKGVTSIPFSTKDSLLQGLKSRTLDGALIDVLTVDPFIKALNNSNFQVAKIIPKKFYFGITLTGEAKYLAKYFEKYIKSISIESLAEQRPVTIQEKSSPQDDKPSESSHEDVIPFMDPGTELFKRALMISGFGLVVCVICGLIYHFAKASLKCRQDKPRDPNEKLIALRAEMREILDEFHKRVQKRYCALKIKQRKQLLKLTRSAQAKSNMGL</sequence>
<feature type="domain" description="Fibronectin type-III" evidence="10">
    <location>
        <begin position="112"/>
        <end position="213"/>
    </location>
</feature>
<dbReference type="SUPFAM" id="SSF81324">
    <property type="entry name" value="Voltage-gated potassium channels"/>
    <property type="match status" value="1"/>
</dbReference>
<comment type="caution">
    <text evidence="11">The sequence shown here is derived from an EMBL/GenBank/DDBJ whole genome shotgun (WGS) entry which is preliminary data.</text>
</comment>
<evidence type="ECO:0000259" key="10">
    <source>
        <dbReference type="PROSITE" id="PS50853"/>
    </source>
</evidence>
<dbReference type="CDD" id="cd00063">
    <property type="entry name" value="FN3"/>
    <property type="match status" value="2"/>
</dbReference>
<dbReference type="Gene3D" id="2.60.40.10">
    <property type="entry name" value="Immunoglobulins"/>
    <property type="match status" value="2"/>
</dbReference>
<dbReference type="Pfam" id="PF07885">
    <property type="entry name" value="Ion_trans_2"/>
    <property type="match status" value="1"/>
</dbReference>
<evidence type="ECO:0000313" key="12">
    <source>
        <dbReference type="Proteomes" id="UP001249851"/>
    </source>
</evidence>
<feature type="transmembrane region" description="Helical" evidence="9">
    <location>
        <begin position="577"/>
        <end position="598"/>
    </location>
</feature>
<dbReference type="InterPro" id="IPR028325">
    <property type="entry name" value="VG_K_chnl"/>
</dbReference>
<dbReference type="Proteomes" id="UP001249851">
    <property type="component" value="Unassembled WGS sequence"/>
</dbReference>
<feature type="compositionally biased region" description="Basic and acidic residues" evidence="8">
    <location>
        <begin position="549"/>
        <end position="563"/>
    </location>
</feature>
<keyword evidence="6 9" id="KW-0472">Membrane</keyword>
<evidence type="ECO:0000256" key="9">
    <source>
        <dbReference type="SAM" id="Phobius"/>
    </source>
</evidence>
<dbReference type="AlphaFoldDB" id="A0AAD9VG36"/>
<dbReference type="InterPro" id="IPR013099">
    <property type="entry name" value="K_chnl_dom"/>
</dbReference>
<dbReference type="PRINTS" id="PR00169">
    <property type="entry name" value="KCHANNEL"/>
</dbReference>
<name>A0AAD9VG36_ACRCE</name>
<evidence type="ECO:0000256" key="5">
    <source>
        <dbReference type="ARBA" id="ARBA00023065"/>
    </source>
</evidence>
<dbReference type="GO" id="GO:0001508">
    <property type="term" value="P:action potential"/>
    <property type="evidence" value="ECO:0007669"/>
    <property type="project" value="TreeGrafter"/>
</dbReference>
<dbReference type="PROSITE" id="PS50853">
    <property type="entry name" value="FN3"/>
    <property type="match status" value="2"/>
</dbReference>
<evidence type="ECO:0000256" key="8">
    <source>
        <dbReference type="SAM" id="MobiDB-lite"/>
    </source>
</evidence>
<feature type="region of interest" description="Disordered" evidence="8">
    <location>
        <begin position="542"/>
        <end position="564"/>
    </location>
</feature>
<keyword evidence="5" id="KW-0406">Ion transport</keyword>
<evidence type="ECO:0000256" key="4">
    <source>
        <dbReference type="ARBA" id="ARBA00022989"/>
    </source>
</evidence>
<dbReference type="PANTHER" id="PTHR11537:SF252">
    <property type="entry name" value="POTASSIUM VOLTAGE-GATED CHANNEL PROTEIN SHAW"/>
    <property type="match status" value="1"/>
</dbReference>
<keyword evidence="4 9" id="KW-1133">Transmembrane helix</keyword>
<dbReference type="InterPro" id="IPR036116">
    <property type="entry name" value="FN3_sf"/>
</dbReference>
<evidence type="ECO:0000256" key="1">
    <source>
        <dbReference type="ARBA" id="ARBA00004141"/>
    </source>
</evidence>